<name>A0AAN6V1Z0_9PEZI</name>
<reference evidence="3" key="1">
    <citation type="journal article" date="2023" name="Mol. Phylogenet. Evol.">
        <title>Genome-scale phylogeny and comparative genomics of the fungal order Sordariales.</title>
        <authorList>
            <person name="Hensen N."/>
            <person name="Bonometti L."/>
            <person name="Westerberg I."/>
            <person name="Brannstrom I.O."/>
            <person name="Guillou S."/>
            <person name="Cros-Aarteil S."/>
            <person name="Calhoun S."/>
            <person name="Haridas S."/>
            <person name="Kuo A."/>
            <person name="Mondo S."/>
            <person name="Pangilinan J."/>
            <person name="Riley R."/>
            <person name="LaButti K."/>
            <person name="Andreopoulos B."/>
            <person name="Lipzen A."/>
            <person name="Chen C."/>
            <person name="Yan M."/>
            <person name="Daum C."/>
            <person name="Ng V."/>
            <person name="Clum A."/>
            <person name="Steindorff A."/>
            <person name="Ohm R.A."/>
            <person name="Martin F."/>
            <person name="Silar P."/>
            <person name="Natvig D.O."/>
            <person name="Lalanne C."/>
            <person name="Gautier V."/>
            <person name="Ament-Velasquez S.L."/>
            <person name="Kruys A."/>
            <person name="Hutchinson M.I."/>
            <person name="Powell A.J."/>
            <person name="Barry K."/>
            <person name="Miller A.N."/>
            <person name="Grigoriev I.V."/>
            <person name="Debuchy R."/>
            <person name="Gladieux P."/>
            <person name="Hiltunen Thoren M."/>
            <person name="Johannesson H."/>
        </authorList>
    </citation>
    <scope>NUCLEOTIDE SEQUENCE</scope>
    <source>
        <strain evidence="3">CBS 141.50</strain>
    </source>
</reference>
<dbReference type="GeneID" id="87820534"/>
<feature type="chain" id="PRO_5042819006" evidence="2">
    <location>
        <begin position="21"/>
        <end position="248"/>
    </location>
</feature>
<sequence length="248" mass="25185">MLVKSIAALAALTFAANVAAEPMPYKPTMMKASARSLFGLMRRDDHSGYQPEQTMCGDGNTCAEACGAGYETCSSVDSQIHCFNPAAGELCCPDKSGNTCEAGYYCAADVGKETWCCPEGMDLAACAAAYSVTSGLVSQTPPPATSTSTSTSKSSSKTTSTKTKHSSTTSTTSTSTKHTSTSASTTSFSSSSISLLPSSSIIPANTTAVSSVQIPQPTESHPTEGAGNNLAIPASALVLLAAGFAALL</sequence>
<evidence type="ECO:0000256" key="2">
    <source>
        <dbReference type="SAM" id="SignalP"/>
    </source>
</evidence>
<dbReference type="Proteomes" id="UP001302676">
    <property type="component" value="Unassembled WGS sequence"/>
</dbReference>
<feature type="signal peptide" evidence="2">
    <location>
        <begin position="1"/>
        <end position="20"/>
    </location>
</feature>
<dbReference type="EMBL" id="MU853587">
    <property type="protein sequence ID" value="KAK4143373.1"/>
    <property type="molecule type" value="Genomic_DNA"/>
</dbReference>
<evidence type="ECO:0000313" key="3">
    <source>
        <dbReference type="EMBL" id="KAK4143373.1"/>
    </source>
</evidence>
<comment type="caution">
    <text evidence="3">The sequence shown here is derived from an EMBL/GenBank/DDBJ whole genome shotgun (WGS) entry which is preliminary data.</text>
</comment>
<feature type="compositionally biased region" description="Low complexity" evidence="1">
    <location>
        <begin position="145"/>
        <end position="191"/>
    </location>
</feature>
<gene>
    <name evidence="3" type="ORF">C8A04DRAFT_37566</name>
</gene>
<organism evidence="3 4">
    <name type="scientific">Dichotomopilus funicola</name>
    <dbReference type="NCBI Taxonomy" id="1934379"/>
    <lineage>
        <taxon>Eukaryota</taxon>
        <taxon>Fungi</taxon>
        <taxon>Dikarya</taxon>
        <taxon>Ascomycota</taxon>
        <taxon>Pezizomycotina</taxon>
        <taxon>Sordariomycetes</taxon>
        <taxon>Sordariomycetidae</taxon>
        <taxon>Sordariales</taxon>
        <taxon>Chaetomiaceae</taxon>
        <taxon>Dichotomopilus</taxon>
    </lineage>
</organism>
<reference evidence="3" key="2">
    <citation type="submission" date="2023-05" db="EMBL/GenBank/DDBJ databases">
        <authorList>
            <consortium name="Lawrence Berkeley National Laboratory"/>
            <person name="Steindorff A."/>
            <person name="Hensen N."/>
            <person name="Bonometti L."/>
            <person name="Westerberg I."/>
            <person name="Brannstrom I.O."/>
            <person name="Guillou S."/>
            <person name="Cros-Aarteil S."/>
            <person name="Calhoun S."/>
            <person name="Haridas S."/>
            <person name="Kuo A."/>
            <person name="Mondo S."/>
            <person name="Pangilinan J."/>
            <person name="Riley R."/>
            <person name="Labutti K."/>
            <person name="Andreopoulos B."/>
            <person name="Lipzen A."/>
            <person name="Chen C."/>
            <person name="Yanf M."/>
            <person name="Daum C."/>
            <person name="Ng V."/>
            <person name="Clum A."/>
            <person name="Ohm R."/>
            <person name="Martin F."/>
            <person name="Silar P."/>
            <person name="Natvig D."/>
            <person name="Lalanne C."/>
            <person name="Gautier V."/>
            <person name="Ament-Velasquez S.L."/>
            <person name="Kruys A."/>
            <person name="Hutchinson M.I."/>
            <person name="Powell A.J."/>
            <person name="Barry K."/>
            <person name="Miller A.N."/>
            <person name="Grigoriev I.V."/>
            <person name="Debuchy R."/>
            <person name="Gladieux P."/>
            <person name="Thoren M.H."/>
            <person name="Johannesson H."/>
        </authorList>
    </citation>
    <scope>NUCLEOTIDE SEQUENCE</scope>
    <source>
        <strain evidence="3">CBS 141.50</strain>
    </source>
</reference>
<proteinExistence type="predicted"/>
<protein>
    <submittedName>
        <fullName evidence="3">Uncharacterized protein</fullName>
    </submittedName>
</protein>
<keyword evidence="4" id="KW-1185">Reference proteome</keyword>
<keyword evidence="2" id="KW-0732">Signal</keyword>
<dbReference type="RefSeq" id="XP_062636744.1">
    <property type="nucleotide sequence ID" value="XM_062783921.1"/>
</dbReference>
<evidence type="ECO:0000313" key="4">
    <source>
        <dbReference type="Proteomes" id="UP001302676"/>
    </source>
</evidence>
<evidence type="ECO:0000256" key="1">
    <source>
        <dbReference type="SAM" id="MobiDB-lite"/>
    </source>
</evidence>
<feature type="region of interest" description="Disordered" evidence="1">
    <location>
        <begin position="137"/>
        <end position="191"/>
    </location>
</feature>
<dbReference type="AlphaFoldDB" id="A0AAN6V1Z0"/>
<accession>A0AAN6V1Z0</accession>